<proteinExistence type="predicted"/>
<name>A0A9Q2S1R6_9RHOB</name>
<evidence type="ECO:0000259" key="2">
    <source>
        <dbReference type="Pfam" id="PF00534"/>
    </source>
</evidence>
<protein>
    <submittedName>
        <fullName evidence="3">Glycosyltransferase family 4 protein</fullName>
    </submittedName>
</protein>
<evidence type="ECO:0000313" key="3">
    <source>
        <dbReference type="EMBL" id="MBM2412614.1"/>
    </source>
</evidence>
<dbReference type="Proteomes" id="UP000755667">
    <property type="component" value="Unassembled WGS sequence"/>
</dbReference>
<reference evidence="3 6" key="1">
    <citation type="submission" date="2021-01" db="EMBL/GenBank/DDBJ databases">
        <title>Diatom-associated Roseobacters Show Island Model of Population Structure.</title>
        <authorList>
            <person name="Qu L."/>
            <person name="Feng X."/>
            <person name="Chen Y."/>
            <person name="Li L."/>
            <person name="Wang X."/>
            <person name="Hu Z."/>
            <person name="Wang H."/>
            <person name="Luo H."/>
        </authorList>
    </citation>
    <scope>NUCLEOTIDE SEQUENCE</scope>
    <source>
        <strain evidence="4 6">CC28-63</strain>
        <strain evidence="3">CC28-69</strain>
    </source>
</reference>
<dbReference type="EMBL" id="JAFBXE010000005">
    <property type="protein sequence ID" value="MBM2412614.1"/>
    <property type="molecule type" value="Genomic_DNA"/>
</dbReference>
<dbReference type="AlphaFoldDB" id="A0A9Q2S1R6"/>
<dbReference type="PANTHER" id="PTHR46401:SF2">
    <property type="entry name" value="GLYCOSYLTRANSFERASE WBBK-RELATED"/>
    <property type="match status" value="1"/>
</dbReference>
<dbReference type="CDD" id="cd03809">
    <property type="entry name" value="GT4_MtfB-like"/>
    <property type="match status" value="1"/>
</dbReference>
<evidence type="ECO:0000313" key="6">
    <source>
        <dbReference type="Proteomes" id="UP000809440"/>
    </source>
</evidence>
<dbReference type="RefSeq" id="WP_171046052.1">
    <property type="nucleotide sequence ID" value="NZ_JAFBWV010000005.1"/>
</dbReference>
<dbReference type="PANTHER" id="PTHR46401">
    <property type="entry name" value="GLYCOSYLTRANSFERASE WBBK-RELATED"/>
    <property type="match status" value="1"/>
</dbReference>
<gene>
    <name evidence="3" type="ORF">JQX41_09900</name>
    <name evidence="4" type="ORF">JQX48_09235</name>
</gene>
<evidence type="ECO:0000313" key="4">
    <source>
        <dbReference type="EMBL" id="MBM2417149.1"/>
    </source>
</evidence>
<dbReference type="Proteomes" id="UP000809440">
    <property type="component" value="Unassembled WGS sequence"/>
</dbReference>
<evidence type="ECO:0000256" key="1">
    <source>
        <dbReference type="ARBA" id="ARBA00022679"/>
    </source>
</evidence>
<dbReference type="Gene3D" id="3.40.50.2000">
    <property type="entry name" value="Glycogen Phosphorylase B"/>
    <property type="match status" value="2"/>
</dbReference>
<dbReference type="EMBL" id="JAFBXF010000005">
    <property type="protein sequence ID" value="MBM2417149.1"/>
    <property type="molecule type" value="Genomic_DNA"/>
</dbReference>
<dbReference type="InterPro" id="IPR001296">
    <property type="entry name" value="Glyco_trans_1"/>
</dbReference>
<dbReference type="SUPFAM" id="SSF53756">
    <property type="entry name" value="UDP-Glycosyltransferase/glycogen phosphorylase"/>
    <property type="match status" value="1"/>
</dbReference>
<comment type="caution">
    <text evidence="3">The sequence shown here is derived from an EMBL/GenBank/DDBJ whole genome shotgun (WGS) entry which is preliminary data.</text>
</comment>
<keyword evidence="6" id="KW-1185">Reference proteome</keyword>
<evidence type="ECO:0000313" key="5">
    <source>
        <dbReference type="Proteomes" id="UP000755667"/>
    </source>
</evidence>
<feature type="domain" description="Glycosyl transferase family 1" evidence="2">
    <location>
        <begin position="116"/>
        <end position="235"/>
    </location>
</feature>
<organism evidence="3 5">
    <name type="scientific">Marivita cryptomonadis</name>
    <dbReference type="NCBI Taxonomy" id="505252"/>
    <lineage>
        <taxon>Bacteria</taxon>
        <taxon>Pseudomonadati</taxon>
        <taxon>Pseudomonadota</taxon>
        <taxon>Alphaproteobacteria</taxon>
        <taxon>Rhodobacterales</taxon>
        <taxon>Roseobacteraceae</taxon>
        <taxon>Marivita</taxon>
    </lineage>
</organism>
<dbReference type="GO" id="GO:0016757">
    <property type="term" value="F:glycosyltransferase activity"/>
    <property type="evidence" value="ECO:0007669"/>
    <property type="project" value="InterPro"/>
</dbReference>
<sequence length="288" mass="32786">MLNRNLPEGAVFLNVGQSNFNDVIVHSLRTCKGLRIAVYVHDTIPLDWPELQTPKSRQAFRAFFDRVDRNADFVFCNSSDTRTRVLSYARHLTADRVRVILPGLPDIRVDAPPTGSWTGKPYFMAIGTIEPRKNVGFLLDVWKGFTGATDPHLVLCGRRGWMNEDVFNRLDQSPSNVHELPALSDQEMWGLLEQSNGLLFPSLAEGFGYPALEAIRLDVPLICNPLPVFKEVLGNSPIYADASDCYLWQQEIKKLAHRRRVRSGERYLVMSLETPTWQEHFNQLFTSL</sequence>
<keyword evidence="1" id="KW-0808">Transferase</keyword>
<accession>A0A9Q2S1R6</accession>
<dbReference type="Pfam" id="PF00534">
    <property type="entry name" value="Glycos_transf_1"/>
    <property type="match status" value="1"/>
</dbReference>